<evidence type="ECO:0000313" key="5">
    <source>
        <dbReference type="Proteomes" id="UP000034024"/>
    </source>
</evidence>
<evidence type="ECO:0000313" key="4">
    <source>
        <dbReference type="EMBL" id="AKH16274.1"/>
    </source>
</evidence>
<dbReference type="Gene3D" id="3.40.50.620">
    <property type="entry name" value="HUPs"/>
    <property type="match status" value="1"/>
</dbReference>
<dbReference type="PANTHER" id="PTHR21342">
    <property type="entry name" value="PHOSPHOPANTETHEINE ADENYLYLTRANSFERASE"/>
    <property type="match status" value="1"/>
</dbReference>
<name>A0A0F7JLV4_9DEIO</name>
<feature type="domain" description="Cytidyltransferase-like" evidence="3">
    <location>
        <begin position="7"/>
        <end position="65"/>
    </location>
</feature>
<keyword evidence="2" id="KW-0548">Nucleotidyltransferase</keyword>
<dbReference type="PATRIC" id="fig|1309411.5.peg.729"/>
<dbReference type="GO" id="GO:0016779">
    <property type="term" value="F:nucleotidyltransferase activity"/>
    <property type="evidence" value="ECO:0007669"/>
    <property type="project" value="UniProtKB-KW"/>
</dbReference>
<evidence type="ECO:0000259" key="3">
    <source>
        <dbReference type="Pfam" id="PF01467"/>
    </source>
</evidence>
<dbReference type="NCBIfam" id="TIGR00125">
    <property type="entry name" value="cyt_tran_rel"/>
    <property type="match status" value="1"/>
</dbReference>
<keyword evidence="1" id="KW-0808">Transferase</keyword>
<proteinExistence type="predicted"/>
<reference evidence="4 5" key="1">
    <citation type="submission" date="2015-01" db="EMBL/GenBank/DDBJ databases">
        <title>Deinococcus soli/N5/whole genome sequencing.</title>
        <authorList>
            <person name="Kim M.K."/>
            <person name="Srinivasan S."/>
            <person name="Lee J.-J."/>
        </authorList>
    </citation>
    <scope>NUCLEOTIDE SEQUENCE [LARGE SCALE GENOMIC DNA]</scope>
    <source>
        <strain evidence="4 5">N5</strain>
    </source>
</reference>
<evidence type="ECO:0000256" key="2">
    <source>
        <dbReference type="ARBA" id="ARBA00022695"/>
    </source>
</evidence>
<organism evidence="4 5">
    <name type="scientific">Deinococcus soli</name>
    <name type="common">ex Cha et al. 2016</name>
    <dbReference type="NCBI Taxonomy" id="1309411"/>
    <lineage>
        <taxon>Bacteria</taxon>
        <taxon>Thermotogati</taxon>
        <taxon>Deinococcota</taxon>
        <taxon>Deinococci</taxon>
        <taxon>Deinococcales</taxon>
        <taxon>Deinococcaceae</taxon>
        <taxon>Deinococcus</taxon>
    </lineage>
</organism>
<dbReference type="EMBL" id="CP011389">
    <property type="protein sequence ID" value="AKH16274.1"/>
    <property type="molecule type" value="Genomic_DNA"/>
</dbReference>
<dbReference type="AlphaFoldDB" id="A0A0F7JLV4"/>
<dbReference type="InterPro" id="IPR004821">
    <property type="entry name" value="Cyt_trans-like"/>
</dbReference>
<dbReference type="Pfam" id="PF01467">
    <property type="entry name" value="CTP_transf_like"/>
    <property type="match status" value="1"/>
</dbReference>
<keyword evidence="5" id="KW-1185">Reference proteome</keyword>
<accession>A0A0F7JLV4</accession>
<sequence length="310" mass="33426">MTGPLVVYVGRFQPSHAGHLHTMHAALDRHGRLLVLLGSANLARSARNPFTPRERAGMIRAALRESGVPPGRVTLLPLPDEFDATRWAAHVRHLARAEAGNDPIHLTGFEKDASSSYLHWFPDWTLDPSPPVMVQESVLNATAVRRALLERGEVPAHLPPAVAAFLARFLGTRTLTRLRTEWTALEAERAGWDGTPRHERLDLHVTPEHVWLARRSGPVGAGLWTLPATPLSPEALPAGAAAFAHPARSLGVPTTAHAVLADAPPAGTRPVPLAHALVRPRQFFEDHHVILRRMLEAASGAPGAGSGSPT</sequence>
<protein>
    <recommendedName>
        <fullName evidence="3">Cytidyltransferase-like domain-containing protein</fullName>
    </recommendedName>
</protein>
<dbReference type="RefSeq" id="WP_046842849.1">
    <property type="nucleotide sequence ID" value="NZ_CP011389.1"/>
</dbReference>
<gene>
    <name evidence="4" type="ORF">SY84_03515</name>
</gene>
<dbReference type="InterPro" id="IPR014729">
    <property type="entry name" value="Rossmann-like_a/b/a_fold"/>
</dbReference>
<dbReference type="Proteomes" id="UP000034024">
    <property type="component" value="Chromosome"/>
</dbReference>
<dbReference type="OrthoDB" id="9786141at2"/>
<dbReference type="KEGG" id="dch:SY84_03515"/>
<dbReference type="SUPFAM" id="SSF52374">
    <property type="entry name" value="Nucleotidylyl transferase"/>
    <property type="match status" value="1"/>
</dbReference>
<dbReference type="PANTHER" id="PTHR21342:SF0">
    <property type="entry name" value="BIFUNCTIONAL NMN ADENYLYLTRANSFERASE_NUDIX HYDROLASE"/>
    <property type="match status" value="1"/>
</dbReference>
<evidence type="ECO:0000256" key="1">
    <source>
        <dbReference type="ARBA" id="ARBA00022679"/>
    </source>
</evidence>